<proteinExistence type="predicted"/>
<reference evidence="1" key="1">
    <citation type="submission" date="2023-11" db="EMBL/GenBank/DDBJ databases">
        <authorList>
            <person name="Poullet M."/>
        </authorList>
    </citation>
    <scope>NUCLEOTIDE SEQUENCE</scope>
    <source>
        <strain evidence="1">E1834</strain>
    </source>
</reference>
<name>A0ACB0ZQW0_MELEN</name>
<accession>A0ACB0ZQW0</accession>
<evidence type="ECO:0000313" key="1">
    <source>
        <dbReference type="EMBL" id="CAK5080641.1"/>
    </source>
</evidence>
<dbReference type="EMBL" id="CAVMJV010000042">
    <property type="protein sequence ID" value="CAK5080641.1"/>
    <property type="molecule type" value="Genomic_DNA"/>
</dbReference>
<evidence type="ECO:0000313" key="2">
    <source>
        <dbReference type="Proteomes" id="UP001497535"/>
    </source>
</evidence>
<comment type="caution">
    <text evidence="1">The sequence shown here is derived from an EMBL/GenBank/DDBJ whole genome shotgun (WGS) entry which is preliminary data.</text>
</comment>
<gene>
    <name evidence="1" type="ORF">MENTE1834_LOCUS27820</name>
</gene>
<keyword evidence="2" id="KW-1185">Reference proteome</keyword>
<organism evidence="1 2">
    <name type="scientific">Meloidogyne enterolobii</name>
    <name type="common">Root-knot nematode worm</name>
    <name type="synonym">Meloidogyne mayaguensis</name>
    <dbReference type="NCBI Taxonomy" id="390850"/>
    <lineage>
        <taxon>Eukaryota</taxon>
        <taxon>Metazoa</taxon>
        <taxon>Ecdysozoa</taxon>
        <taxon>Nematoda</taxon>
        <taxon>Chromadorea</taxon>
        <taxon>Rhabditida</taxon>
        <taxon>Tylenchina</taxon>
        <taxon>Tylenchomorpha</taxon>
        <taxon>Tylenchoidea</taxon>
        <taxon>Meloidogynidae</taxon>
        <taxon>Meloidogyninae</taxon>
        <taxon>Meloidogyne</taxon>
    </lineage>
</organism>
<sequence length="71" mass="8181">MFCTRASFHCYFSAILAAHCFAYPLLITAPCRLYISPLGFLVSKKAVVCEELFSFSFWLCPSFIYFIYSLN</sequence>
<dbReference type="Proteomes" id="UP001497535">
    <property type="component" value="Unassembled WGS sequence"/>
</dbReference>
<protein>
    <submittedName>
        <fullName evidence="1">Uncharacterized protein</fullName>
    </submittedName>
</protein>